<dbReference type="EMBL" id="DXDC01000147">
    <property type="protein sequence ID" value="HIY65622.1"/>
    <property type="molecule type" value="Genomic_DNA"/>
</dbReference>
<evidence type="ECO:0000256" key="2">
    <source>
        <dbReference type="ARBA" id="ARBA00023125"/>
    </source>
</evidence>
<keyword evidence="1" id="KW-0805">Transcription regulation</keyword>
<dbReference type="SUPFAM" id="SSF53822">
    <property type="entry name" value="Periplasmic binding protein-like I"/>
    <property type="match status" value="1"/>
</dbReference>
<dbReference type="CDD" id="cd01392">
    <property type="entry name" value="HTH_LacI"/>
    <property type="match status" value="1"/>
</dbReference>
<sequence length="138" mass="15174">MALRAGVSTMTVSRALHGNDHVTEETRERVLAAVRELGYSRNENARSLRPGHSSNLIGVTVTDISNPYYGEFVIGVEEVLARHDKRVILGNTAENQEREERLLVDFAGRQADGAIIVPAAGTQHAHLRAMADRGMRMV</sequence>
<dbReference type="PROSITE" id="PS50932">
    <property type="entry name" value="HTH_LACI_2"/>
    <property type="match status" value="1"/>
</dbReference>
<keyword evidence="3" id="KW-0804">Transcription</keyword>
<dbReference type="Proteomes" id="UP000824005">
    <property type="component" value="Unassembled WGS sequence"/>
</dbReference>
<evidence type="ECO:0000256" key="3">
    <source>
        <dbReference type="ARBA" id="ARBA00023163"/>
    </source>
</evidence>
<dbReference type="AlphaFoldDB" id="A0A9D1YUX6"/>
<evidence type="ECO:0000259" key="4">
    <source>
        <dbReference type="PROSITE" id="PS50932"/>
    </source>
</evidence>
<dbReference type="GO" id="GO:0003700">
    <property type="term" value="F:DNA-binding transcription factor activity"/>
    <property type="evidence" value="ECO:0007669"/>
    <property type="project" value="TreeGrafter"/>
</dbReference>
<dbReference type="InterPro" id="IPR028082">
    <property type="entry name" value="Peripla_BP_I"/>
</dbReference>
<evidence type="ECO:0000313" key="5">
    <source>
        <dbReference type="EMBL" id="HIY65622.1"/>
    </source>
</evidence>
<dbReference type="InterPro" id="IPR001761">
    <property type="entry name" value="Peripla_BP/Lac1_sug-bd_dom"/>
</dbReference>
<feature type="non-terminal residue" evidence="5">
    <location>
        <position position="138"/>
    </location>
</feature>
<evidence type="ECO:0000256" key="1">
    <source>
        <dbReference type="ARBA" id="ARBA00023015"/>
    </source>
</evidence>
<accession>A0A9D1YUX6</accession>
<proteinExistence type="predicted"/>
<protein>
    <submittedName>
        <fullName evidence="5">LacI family transcriptional regulator</fullName>
    </submittedName>
</protein>
<reference evidence="5" key="2">
    <citation type="submission" date="2021-04" db="EMBL/GenBank/DDBJ databases">
        <authorList>
            <person name="Gilroy R."/>
        </authorList>
    </citation>
    <scope>NUCLEOTIDE SEQUENCE</scope>
    <source>
        <strain evidence="5">ChiGjej1B1-98</strain>
    </source>
</reference>
<dbReference type="Gene3D" id="1.10.260.40">
    <property type="entry name" value="lambda repressor-like DNA-binding domains"/>
    <property type="match status" value="1"/>
</dbReference>
<feature type="domain" description="HTH lacI-type" evidence="4">
    <location>
        <begin position="1"/>
        <end position="50"/>
    </location>
</feature>
<evidence type="ECO:0000313" key="6">
    <source>
        <dbReference type="Proteomes" id="UP000824005"/>
    </source>
</evidence>
<dbReference type="InterPro" id="IPR000843">
    <property type="entry name" value="HTH_LacI"/>
</dbReference>
<dbReference type="Pfam" id="PF00356">
    <property type="entry name" value="LacI"/>
    <property type="match status" value="1"/>
</dbReference>
<dbReference type="InterPro" id="IPR010982">
    <property type="entry name" value="Lambda_DNA-bd_dom_sf"/>
</dbReference>
<dbReference type="Gene3D" id="3.40.50.2300">
    <property type="match status" value="1"/>
</dbReference>
<keyword evidence="2" id="KW-0238">DNA-binding</keyword>
<name>A0A9D1YUX6_9MICO</name>
<dbReference type="GO" id="GO:0000976">
    <property type="term" value="F:transcription cis-regulatory region binding"/>
    <property type="evidence" value="ECO:0007669"/>
    <property type="project" value="TreeGrafter"/>
</dbReference>
<dbReference type="SUPFAM" id="SSF47413">
    <property type="entry name" value="lambda repressor-like DNA-binding domains"/>
    <property type="match status" value="1"/>
</dbReference>
<reference evidence="5" key="1">
    <citation type="journal article" date="2021" name="PeerJ">
        <title>Extensive microbial diversity within the chicken gut microbiome revealed by metagenomics and culture.</title>
        <authorList>
            <person name="Gilroy R."/>
            <person name="Ravi A."/>
            <person name="Getino M."/>
            <person name="Pursley I."/>
            <person name="Horton D.L."/>
            <person name="Alikhan N.F."/>
            <person name="Baker D."/>
            <person name="Gharbi K."/>
            <person name="Hall N."/>
            <person name="Watson M."/>
            <person name="Adriaenssens E.M."/>
            <person name="Foster-Nyarko E."/>
            <person name="Jarju S."/>
            <person name="Secka A."/>
            <person name="Antonio M."/>
            <person name="Oren A."/>
            <person name="Chaudhuri R.R."/>
            <person name="La Ragione R."/>
            <person name="Hildebrand F."/>
            <person name="Pallen M.J."/>
        </authorList>
    </citation>
    <scope>NUCLEOTIDE SEQUENCE</scope>
    <source>
        <strain evidence="5">ChiGjej1B1-98</strain>
    </source>
</reference>
<organism evidence="5 6">
    <name type="scientific">Candidatus Agrococcus pullicola</name>
    <dbReference type="NCBI Taxonomy" id="2838429"/>
    <lineage>
        <taxon>Bacteria</taxon>
        <taxon>Bacillati</taxon>
        <taxon>Actinomycetota</taxon>
        <taxon>Actinomycetes</taxon>
        <taxon>Micrococcales</taxon>
        <taxon>Microbacteriaceae</taxon>
        <taxon>Agrococcus</taxon>
    </lineage>
</organism>
<dbReference type="SMART" id="SM00354">
    <property type="entry name" value="HTH_LACI"/>
    <property type="match status" value="1"/>
</dbReference>
<dbReference type="Pfam" id="PF00532">
    <property type="entry name" value="Peripla_BP_1"/>
    <property type="match status" value="1"/>
</dbReference>
<gene>
    <name evidence="5" type="ORF">H9830_05025</name>
</gene>
<dbReference type="PANTHER" id="PTHR30146">
    <property type="entry name" value="LACI-RELATED TRANSCRIPTIONAL REPRESSOR"/>
    <property type="match status" value="1"/>
</dbReference>
<dbReference type="PANTHER" id="PTHR30146:SF109">
    <property type="entry name" value="HTH-TYPE TRANSCRIPTIONAL REGULATOR GALS"/>
    <property type="match status" value="1"/>
</dbReference>
<comment type="caution">
    <text evidence="5">The sequence shown here is derived from an EMBL/GenBank/DDBJ whole genome shotgun (WGS) entry which is preliminary data.</text>
</comment>